<dbReference type="AlphaFoldDB" id="A0A645JFG2"/>
<gene>
    <name evidence="2" type="ORF">SDC9_209146</name>
</gene>
<protein>
    <submittedName>
        <fullName evidence="2">Uncharacterized protein</fullName>
    </submittedName>
</protein>
<comment type="caution">
    <text evidence="2">The sequence shown here is derived from an EMBL/GenBank/DDBJ whole genome shotgun (WGS) entry which is preliminary data.</text>
</comment>
<reference evidence="2" key="1">
    <citation type="submission" date="2019-08" db="EMBL/GenBank/DDBJ databases">
        <authorList>
            <person name="Kucharzyk K."/>
            <person name="Murdoch R.W."/>
            <person name="Higgins S."/>
            <person name="Loffler F."/>
        </authorList>
    </citation>
    <scope>NUCLEOTIDE SEQUENCE</scope>
</reference>
<sequence length="63" mass="6809">MVAAHRFTQRQRLTRPGHRDVEQPAFVVAAALPAPTVENQDMVEFQPFGPVCGHQCHGGVGTG</sequence>
<dbReference type="EMBL" id="VSSQ01137995">
    <property type="protein sequence ID" value="MPN61409.1"/>
    <property type="molecule type" value="Genomic_DNA"/>
</dbReference>
<proteinExistence type="predicted"/>
<evidence type="ECO:0000256" key="1">
    <source>
        <dbReference type="SAM" id="MobiDB-lite"/>
    </source>
</evidence>
<feature type="region of interest" description="Disordered" evidence="1">
    <location>
        <begin position="1"/>
        <end position="20"/>
    </location>
</feature>
<accession>A0A645JFG2</accession>
<name>A0A645JFG2_9ZZZZ</name>
<feature type="compositionally biased region" description="Basic residues" evidence="1">
    <location>
        <begin position="7"/>
        <end position="16"/>
    </location>
</feature>
<organism evidence="2">
    <name type="scientific">bioreactor metagenome</name>
    <dbReference type="NCBI Taxonomy" id="1076179"/>
    <lineage>
        <taxon>unclassified sequences</taxon>
        <taxon>metagenomes</taxon>
        <taxon>ecological metagenomes</taxon>
    </lineage>
</organism>
<evidence type="ECO:0000313" key="2">
    <source>
        <dbReference type="EMBL" id="MPN61409.1"/>
    </source>
</evidence>